<dbReference type="EC" id="3.1.26.4" evidence="12"/>
<dbReference type="GO" id="GO:0005737">
    <property type="term" value="C:cytoplasm"/>
    <property type="evidence" value="ECO:0007669"/>
    <property type="project" value="UniProtKB-SubCell"/>
</dbReference>
<feature type="domain" description="RNase H type-2" evidence="13">
    <location>
        <begin position="36"/>
        <end position="244"/>
    </location>
</feature>
<evidence type="ECO:0000256" key="6">
    <source>
        <dbReference type="ARBA" id="ARBA00022722"/>
    </source>
</evidence>
<gene>
    <name evidence="14" type="ORF">FRACYDRAFT_183894</name>
</gene>
<evidence type="ECO:0000256" key="10">
    <source>
        <dbReference type="ARBA" id="ARBA00023211"/>
    </source>
</evidence>
<evidence type="ECO:0000313" key="14">
    <source>
        <dbReference type="EMBL" id="OEU17608.1"/>
    </source>
</evidence>
<dbReference type="GO" id="GO:0006298">
    <property type="term" value="P:mismatch repair"/>
    <property type="evidence" value="ECO:0007669"/>
    <property type="project" value="TreeGrafter"/>
</dbReference>
<evidence type="ECO:0000256" key="2">
    <source>
        <dbReference type="ARBA" id="ARBA00004065"/>
    </source>
</evidence>
<dbReference type="InterPro" id="IPR022898">
    <property type="entry name" value="RNase_HII"/>
</dbReference>
<keyword evidence="8 11" id="KW-0255">Endonuclease</keyword>
<evidence type="ECO:0000256" key="4">
    <source>
        <dbReference type="ARBA" id="ARBA00007383"/>
    </source>
</evidence>
<feature type="binding site" evidence="11">
    <location>
        <position position="154"/>
    </location>
    <ligand>
        <name>a divalent metal cation</name>
        <dbReference type="ChEBI" id="CHEBI:60240"/>
    </ligand>
</feature>
<dbReference type="Proteomes" id="UP000095751">
    <property type="component" value="Unassembled WGS sequence"/>
</dbReference>
<dbReference type="Pfam" id="PF01351">
    <property type="entry name" value="RNase_HII"/>
    <property type="match status" value="1"/>
</dbReference>
<dbReference type="KEGG" id="fcy:FRACYDRAFT_183894"/>
<feature type="binding site" evidence="11">
    <location>
        <position position="42"/>
    </location>
    <ligand>
        <name>a divalent metal cation</name>
        <dbReference type="ChEBI" id="CHEBI:60240"/>
    </ligand>
</feature>
<evidence type="ECO:0000256" key="7">
    <source>
        <dbReference type="ARBA" id="ARBA00022723"/>
    </source>
</evidence>
<evidence type="ECO:0000259" key="13">
    <source>
        <dbReference type="PROSITE" id="PS51975"/>
    </source>
</evidence>
<comment type="catalytic activity">
    <reaction evidence="1 11 12">
        <text>Endonucleolytic cleavage to 5'-phosphomonoester.</text>
        <dbReference type="EC" id="3.1.26.4"/>
    </reaction>
</comment>
<feature type="binding site" evidence="11">
    <location>
        <position position="43"/>
    </location>
    <ligand>
        <name>a divalent metal cation</name>
        <dbReference type="ChEBI" id="CHEBI:60240"/>
    </ligand>
</feature>
<dbReference type="GO" id="GO:0032299">
    <property type="term" value="C:ribonuclease H2 complex"/>
    <property type="evidence" value="ECO:0007669"/>
    <property type="project" value="TreeGrafter"/>
</dbReference>
<organism evidence="14 15">
    <name type="scientific">Fragilariopsis cylindrus CCMP1102</name>
    <dbReference type="NCBI Taxonomy" id="635003"/>
    <lineage>
        <taxon>Eukaryota</taxon>
        <taxon>Sar</taxon>
        <taxon>Stramenopiles</taxon>
        <taxon>Ochrophyta</taxon>
        <taxon>Bacillariophyta</taxon>
        <taxon>Bacillariophyceae</taxon>
        <taxon>Bacillariophycidae</taxon>
        <taxon>Bacillariales</taxon>
        <taxon>Bacillariaceae</taxon>
        <taxon>Fragilariopsis</taxon>
    </lineage>
</organism>
<evidence type="ECO:0000256" key="9">
    <source>
        <dbReference type="ARBA" id="ARBA00022801"/>
    </source>
</evidence>
<name>A0A1E7FHG8_9STRA</name>
<comment type="similarity">
    <text evidence="4 12">Belongs to the RNase HII family.</text>
</comment>
<comment type="subcellular location">
    <subcellularLocation>
        <location evidence="3">Cytoplasm</location>
    </subcellularLocation>
</comment>
<keyword evidence="15" id="KW-1185">Reference proteome</keyword>
<dbReference type="PANTHER" id="PTHR10954:SF23">
    <property type="entry name" value="RIBONUCLEASE"/>
    <property type="match status" value="1"/>
</dbReference>
<dbReference type="AlphaFoldDB" id="A0A1E7FHG8"/>
<dbReference type="GO" id="GO:0046872">
    <property type="term" value="F:metal ion binding"/>
    <property type="evidence" value="ECO:0007669"/>
    <property type="project" value="UniProtKB-KW"/>
</dbReference>
<reference evidence="14 15" key="1">
    <citation type="submission" date="2016-09" db="EMBL/GenBank/DDBJ databases">
        <title>Extensive genetic diversity and differential bi-allelic expression allows diatom success in the polar Southern Ocean.</title>
        <authorList>
            <consortium name="DOE Joint Genome Institute"/>
            <person name="Mock T."/>
            <person name="Otillar R.P."/>
            <person name="Strauss J."/>
            <person name="Dupont C."/>
            <person name="Frickenhaus S."/>
            <person name="Maumus F."/>
            <person name="Mcmullan M."/>
            <person name="Sanges R."/>
            <person name="Schmutz J."/>
            <person name="Toseland A."/>
            <person name="Valas R."/>
            <person name="Veluchamy A."/>
            <person name="Ward B.J."/>
            <person name="Allen A."/>
            <person name="Barry K."/>
            <person name="Falciatore A."/>
            <person name="Ferrante M."/>
            <person name="Fortunato A.E."/>
            <person name="Gloeckner G."/>
            <person name="Gruber A."/>
            <person name="Hipkin R."/>
            <person name="Janech M."/>
            <person name="Kroth P."/>
            <person name="Leese F."/>
            <person name="Lindquist E."/>
            <person name="Lyon B.R."/>
            <person name="Martin J."/>
            <person name="Mayer C."/>
            <person name="Parker M."/>
            <person name="Quesneville H."/>
            <person name="Raymond J."/>
            <person name="Uhlig C."/>
            <person name="Valentin K.U."/>
            <person name="Worden A.Z."/>
            <person name="Armbrust E.V."/>
            <person name="Bowler C."/>
            <person name="Green B."/>
            <person name="Moulton V."/>
            <person name="Van Oosterhout C."/>
            <person name="Grigoriev I."/>
        </authorList>
    </citation>
    <scope>NUCLEOTIDE SEQUENCE [LARGE SCALE GENOMIC DNA]</scope>
    <source>
        <strain evidence="14 15">CCMP1102</strain>
    </source>
</reference>
<accession>A0A1E7FHG8</accession>
<dbReference type="GO" id="GO:0003723">
    <property type="term" value="F:RNA binding"/>
    <property type="evidence" value="ECO:0007669"/>
    <property type="project" value="UniProtKB-UniRule"/>
</dbReference>
<keyword evidence="10" id="KW-0464">Manganese</keyword>
<dbReference type="InterPro" id="IPR036397">
    <property type="entry name" value="RNaseH_sf"/>
</dbReference>
<comment type="cofactor">
    <cofactor evidence="11">
        <name>Mn(2+)</name>
        <dbReference type="ChEBI" id="CHEBI:29035"/>
    </cofactor>
    <cofactor evidence="11">
        <name>Mg(2+)</name>
        <dbReference type="ChEBI" id="CHEBI:18420"/>
    </cofactor>
    <text evidence="11">Manganese or magnesium. Binds 1 divalent metal ion per monomer in the absence of substrate. May bind a second metal ion after substrate binding.</text>
</comment>
<proteinExistence type="inferred from homology"/>
<dbReference type="CDD" id="cd07182">
    <property type="entry name" value="RNase_HII_bacteria_HII_like"/>
    <property type="match status" value="1"/>
</dbReference>
<dbReference type="Gene3D" id="3.30.420.10">
    <property type="entry name" value="Ribonuclease H-like superfamily/Ribonuclease H"/>
    <property type="match status" value="1"/>
</dbReference>
<dbReference type="GO" id="GO:0043137">
    <property type="term" value="P:DNA replication, removal of RNA primer"/>
    <property type="evidence" value="ECO:0007669"/>
    <property type="project" value="TreeGrafter"/>
</dbReference>
<evidence type="ECO:0000256" key="8">
    <source>
        <dbReference type="ARBA" id="ARBA00022759"/>
    </source>
</evidence>
<evidence type="ECO:0000256" key="11">
    <source>
        <dbReference type="PROSITE-ProRule" id="PRU01319"/>
    </source>
</evidence>
<dbReference type="OrthoDB" id="7462577at2759"/>
<dbReference type="InterPro" id="IPR001352">
    <property type="entry name" value="RNase_HII/HIII"/>
</dbReference>
<evidence type="ECO:0000256" key="12">
    <source>
        <dbReference type="RuleBase" id="RU003515"/>
    </source>
</evidence>
<evidence type="ECO:0000256" key="1">
    <source>
        <dbReference type="ARBA" id="ARBA00000077"/>
    </source>
</evidence>
<evidence type="ECO:0000256" key="5">
    <source>
        <dbReference type="ARBA" id="ARBA00022490"/>
    </source>
</evidence>
<keyword evidence="6 11" id="KW-0540">Nuclease</keyword>
<keyword evidence="7 11" id="KW-0479">Metal-binding</keyword>
<protein>
    <recommendedName>
        <fullName evidence="12">Ribonuclease</fullName>
        <ecNumber evidence="12">3.1.26.4</ecNumber>
    </recommendedName>
</protein>
<sequence>MGKYSRQNTSKKKKLDTDDIFAYEKSIFENRDRDFSYIIGSDETGRGSIAGPVVTASCSTTRTKAANDGGFGGGSGNLIKDSKQLSPIDRERIYELIVNNPEQIIFTVAQRSNTEIDNTNNIVTSTMECFQESIEELTKNKLFPYILSCYSIVDGKKAPKLTTIPSFPCRPMVKADEQVITVALASIIAKVTLDHMALEEWHSTYPEYDFQQNLGYATREHIEAIHRYGPCPLHRMTFKSLKGR</sequence>
<comment type="function">
    <text evidence="2 12">Endonuclease that specifically degrades the RNA of RNA-DNA hybrids.</text>
</comment>
<keyword evidence="5" id="KW-0963">Cytoplasm</keyword>
<evidence type="ECO:0000256" key="3">
    <source>
        <dbReference type="ARBA" id="ARBA00004496"/>
    </source>
</evidence>
<dbReference type="PANTHER" id="PTHR10954">
    <property type="entry name" value="RIBONUCLEASE H2 SUBUNIT A"/>
    <property type="match status" value="1"/>
</dbReference>
<dbReference type="GO" id="GO:0004523">
    <property type="term" value="F:RNA-DNA hybrid ribonuclease activity"/>
    <property type="evidence" value="ECO:0007669"/>
    <property type="project" value="UniProtKB-UniRule"/>
</dbReference>
<dbReference type="SUPFAM" id="SSF53098">
    <property type="entry name" value="Ribonuclease H-like"/>
    <property type="match status" value="1"/>
</dbReference>
<keyword evidence="9 11" id="KW-0378">Hydrolase</keyword>
<dbReference type="EMBL" id="KV784357">
    <property type="protein sequence ID" value="OEU17608.1"/>
    <property type="molecule type" value="Genomic_DNA"/>
</dbReference>
<dbReference type="InterPro" id="IPR024567">
    <property type="entry name" value="RNase_HII/HIII_dom"/>
</dbReference>
<dbReference type="PROSITE" id="PS51975">
    <property type="entry name" value="RNASE_H_2"/>
    <property type="match status" value="1"/>
</dbReference>
<evidence type="ECO:0000313" key="15">
    <source>
        <dbReference type="Proteomes" id="UP000095751"/>
    </source>
</evidence>
<dbReference type="InterPro" id="IPR012337">
    <property type="entry name" value="RNaseH-like_sf"/>
</dbReference>
<dbReference type="InParanoid" id="A0A1E7FHG8"/>